<name>A0A0G1JJR7_9BACT</name>
<keyword evidence="1" id="KW-1133">Transmembrane helix</keyword>
<comment type="caution">
    <text evidence="2">The sequence shown here is derived from an EMBL/GenBank/DDBJ whole genome shotgun (WGS) entry which is preliminary data.</text>
</comment>
<evidence type="ECO:0000313" key="2">
    <source>
        <dbReference type="EMBL" id="KKT71613.1"/>
    </source>
</evidence>
<dbReference type="SUPFAM" id="SSF52833">
    <property type="entry name" value="Thioredoxin-like"/>
    <property type="match status" value="1"/>
</dbReference>
<dbReference type="InterPro" id="IPR036249">
    <property type="entry name" value="Thioredoxin-like_sf"/>
</dbReference>
<dbReference type="Gene3D" id="3.40.30.10">
    <property type="entry name" value="Glutaredoxin"/>
    <property type="match status" value="1"/>
</dbReference>
<evidence type="ECO:0008006" key="4">
    <source>
        <dbReference type="Google" id="ProtNLM"/>
    </source>
</evidence>
<organism evidence="2 3">
    <name type="scientific">Candidatus Uhrbacteria bacterium GW2011_GWF2_44_350</name>
    <dbReference type="NCBI Taxonomy" id="1619000"/>
    <lineage>
        <taxon>Bacteria</taxon>
        <taxon>Candidatus Uhriibacteriota</taxon>
    </lineage>
</organism>
<keyword evidence="1" id="KW-0472">Membrane</keyword>
<dbReference type="Proteomes" id="UP000034154">
    <property type="component" value="Unassembled WGS sequence"/>
</dbReference>
<dbReference type="EMBL" id="LCJB01000012">
    <property type="protein sequence ID" value="KKT71613.1"/>
    <property type="molecule type" value="Genomic_DNA"/>
</dbReference>
<evidence type="ECO:0000256" key="1">
    <source>
        <dbReference type="SAM" id="Phobius"/>
    </source>
</evidence>
<feature type="transmembrane region" description="Helical" evidence="1">
    <location>
        <begin position="6"/>
        <end position="23"/>
    </location>
</feature>
<dbReference type="PANTHER" id="PTHR34573:SF1">
    <property type="entry name" value="VITAMIN K EPOXIDE REDUCTASE DOMAIN-CONTAINING PROTEIN"/>
    <property type="match status" value="1"/>
</dbReference>
<protein>
    <recommendedName>
        <fullName evidence="4">Thioredoxin domain-containing protein</fullName>
    </recommendedName>
</protein>
<proteinExistence type="predicted"/>
<accession>A0A0G1JJR7</accession>
<dbReference type="PANTHER" id="PTHR34573">
    <property type="entry name" value="VKC DOMAIN-CONTAINING PROTEIN"/>
    <property type="match status" value="1"/>
</dbReference>
<feature type="transmembrane region" description="Helical" evidence="1">
    <location>
        <begin position="30"/>
        <end position="48"/>
    </location>
</feature>
<keyword evidence="1" id="KW-0812">Transmembrane</keyword>
<reference evidence="2 3" key="1">
    <citation type="journal article" date="2015" name="Nature">
        <title>rRNA introns, odd ribosomes, and small enigmatic genomes across a large radiation of phyla.</title>
        <authorList>
            <person name="Brown C.T."/>
            <person name="Hug L.A."/>
            <person name="Thomas B.C."/>
            <person name="Sharon I."/>
            <person name="Castelle C.J."/>
            <person name="Singh A."/>
            <person name="Wilkins M.J."/>
            <person name="Williams K.H."/>
            <person name="Banfield J.F."/>
        </authorList>
    </citation>
    <scope>NUCLEOTIDE SEQUENCE [LARGE SCALE GENOMIC DNA]</scope>
</reference>
<gene>
    <name evidence="2" type="ORF">UW63_C0012G0012</name>
</gene>
<evidence type="ECO:0000313" key="3">
    <source>
        <dbReference type="Proteomes" id="UP000034154"/>
    </source>
</evidence>
<dbReference type="AlphaFoldDB" id="A0A0G1JJR7"/>
<sequence length="167" mass="18106">MVSFLIFAIINGLLFISLMKIDFKKINSSHLALMGILVVVMVGGFSLFKQEKTSAATEVLPEVVAETLPESSGPADMDVFAKCLNDSGAKLFGAVWCPHCQAQKKVFGESVQYINYIECSPDGTKTQAPVCKDAGIQGYPTWQFADGSEILGEASFEQLSERTLCPL</sequence>